<dbReference type="InterPro" id="IPR045247">
    <property type="entry name" value="Oye-like"/>
</dbReference>
<accession>A0ABW2RRV8</accession>
<evidence type="ECO:0000313" key="2">
    <source>
        <dbReference type="EMBL" id="MFC7446555.1"/>
    </source>
</evidence>
<gene>
    <name evidence="2" type="ORF">ACFQS9_01490</name>
</gene>
<dbReference type="PANTHER" id="PTHR22893:SF91">
    <property type="entry name" value="NADPH DEHYDROGENASE 2-RELATED"/>
    <property type="match status" value="1"/>
</dbReference>
<keyword evidence="3" id="KW-1185">Reference proteome</keyword>
<dbReference type="RefSeq" id="WP_378400847.1">
    <property type="nucleotide sequence ID" value="NZ_JBHTCS010000002.1"/>
</dbReference>
<comment type="caution">
    <text evidence="2">The sequence shown here is derived from an EMBL/GenBank/DDBJ whole genome shotgun (WGS) entry which is preliminary data.</text>
</comment>
<dbReference type="SUPFAM" id="SSF51395">
    <property type="entry name" value="FMN-linked oxidoreductases"/>
    <property type="match status" value="1"/>
</dbReference>
<dbReference type="PANTHER" id="PTHR22893">
    <property type="entry name" value="NADH OXIDOREDUCTASE-RELATED"/>
    <property type="match status" value="1"/>
</dbReference>
<dbReference type="Proteomes" id="UP001596484">
    <property type="component" value="Unassembled WGS sequence"/>
</dbReference>
<dbReference type="EMBL" id="JBHTCS010000002">
    <property type="protein sequence ID" value="MFC7446555.1"/>
    <property type="molecule type" value="Genomic_DNA"/>
</dbReference>
<evidence type="ECO:0000313" key="3">
    <source>
        <dbReference type="Proteomes" id="UP001596484"/>
    </source>
</evidence>
<proteinExistence type="predicted"/>
<dbReference type="Gene3D" id="3.20.20.70">
    <property type="entry name" value="Aldolase class I"/>
    <property type="match status" value="1"/>
</dbReference>
<sequence>MTRLFDSFQLGDIVLRNRVVMAPMTRARSADTIAGAVTAEYYRQRATAGLIVTEGTPISPEGQGYAYVPGIWSREQVAGWHRVTDAVHNEEGRIFAQLWHVGRLSHTSLQPGRRQPVGAGAAPAREGKTFAFTDDDTVGFVDVSTPRPLSTQEVGRVARDFACGATNAWDAGFDGVELHGANGYLFEQFLNPSTNTRTDLYGGSIRHRARFLLETVDRVSEAIGSTRVGIRLSPFGELFDMPAYAETADTYLYLASELSRRDLAYVHLVDQLPSGERLIDVDFLAAVRAEYRGTIIFAGGMTRELAEELTAKNVIDLAAFGQPFIANPDLVERLQNGWPLTTADRDSYYGGGAEGYLDYPRFDPATV</sequence>
<dbReference type="CDD" id="cd02933">
    <property type="entry name" value="OYE_like_FMN"/>
    <property type="match status" value="1"/>
</dbReference>
<feature type="domain" description="NADH:flavin oxidoreductase/NADH oxidase N-terminal" evidence="1">
    <location>
        <begin position="4"/>
        <end position="339"/>
    </location>
</feature>
<dbReference type="InterPro" id="IPR013785">
    <property type="entry name" value="Aldolase_TIM"/>
</dbReference>
<dbReference type="Pfam" id="PF00724">
    <property type="entry name" value="Oxidored_FMN"/>
    <property type="match status" value="1"/>
</dbReference>
<reference evidence="3" key="1">
    <citation type="journal article" date="2019" name="Int. J. Syst. Evol. Microbiol.">
        <title>The Global Catalogue of Microorganisms (GCM) 10K type strain sequencing project: providing services to taxonomists for standard genome sequencing and annotation.</title>
        <authorList>
            <consortium name="The Broad Institute Genomics Platform"/>
            <consortium name="The Broad Institute Genome Sequencing Center for Infectious Disease"/>
            <person name="Wu L."/>
            <person name="Ma J."/>
        </authorList>
    </citation>
    <scope>NUCLEOTIDE SEQUENCE [LARGE SCALE GENOMIC DNA]</scope>
    <source>
        <strain evidence="3">ICMP 19430</strain>
    </source>
</reference>
<evidence type="ECO:0000259" key="1">
    <source>
        <dbReference type="Pfam" id="PF00724"/>
    </source>
</evidence>
<dbReference type="InterPro" id="IPR001155">
    <property type="entry name" value="OxRdtase_FMN_N"/>
</dbReference>
<organism evidence="2 3">
    <name type="scientific">Rhodococcus daqingensis</name>
    <dbReference type="NCBI Taxonomy" id="2479363"/>
    <lineage>
        <taxon>Bacteria</taxon>
        <taxon>Bacillati</taxon>
        <taxon>Actinomycetota</taxon>
        <taxon>Actinomycetes</taxon>
        <taxon>Mycobacteriales</taxon>
        <taxon>Nocardiaceae</taxon>
        <taxon>Rhodococcus</taxon>
    </lineage>
</organism>
<name>A0ABW2RRV8_9NOCA</name>
<protein>
    <submittedName>
        <fullName evidence="2">Alkene reductase</fullName>
    </submittedName>
</protein>